<comment type="caution">
    <text evidence="3">The sequence shown here is derived from an EMBL/GenBank/DDBJ whole genome shotgun (WGS) entry which is preliminary data.</text>
</comment>
<dbReference type="PANTHER" id="PTHR15437">
    <property type="entry name" value="TRANSCRIPTION TERMINATION FACTOR, MITOCHONDRIAL"/>
    <property type="match status" value="1"/>
</dbReference>
<keyword evidence="4" id="KW-1185">Reference proteome</keyword>
<organism evidence="3 4">
    <name type="scientific">Microctonus aethiopoides</name>
    <dbReference type="NCBI Taxonomy" id="144406"/>
    <lineage>
        <taxon>Eukaryota</taxon>
        <taxon>Metazoa</taxon>
        <taxon>Ecdysozoa</taxon>
        <taxon>Arthropoda</taxon>
        <taxon>Hexapoda</taxon>
        <taxon>Insecta</taxon>
        <taxon>Pterygota</taxon>
        <taxon>Neoptera</taxon>
        <taxon>Endopterygota</taxon>
        <taxon>Hymenoptera</taxon>
        <taxon>Apocrita</taxon>
        <taxon>Ichneumonoidea</taxon>
        <taxon>Braconidae</taxon>
        <taxon>Euphorinae</taxon>
        <taxon>Microctonus</taxon>
    </lineage>
</organism>
<dbReference type="GO" id="GO:0005759">
    <property type="term" value="C:mitochondrial matrix"/>
    <property type="evidence" value="ECO:0007669"/>
    <property type="project" value="TreeGrafter"/>
</dbReference>
<dbReference type="Gene3D" id="1.25.70.10">
    <property type="entry name" value="Transcription termination factor 3, mitochondrial"/>
    <property type="match status" value="1"/>
</dbReference>
<dbReference type="GO" id="GO:0003676">
    <property type="term" value="F:nucleic acid binding"/>
    <property type="evidence" value="ECO:0007669"/>
    <property type="project" value="InterPro"/>
</dbReference>
<evidence type="ECO:0000256" key="2">
    <source>
        <dbReference type="ARBA" id="ARBA00022946"/>
    </source>
</evidence>
<dbReference type="AlphaFoldDB" id="A0AA39FMT8"/>
<dbReference type="PANTHER" id="PTHR15437:SF6">
    <property type="entry name" value="TRANSCRIPTION TERMINATION FACTOR, MITOCHONDRIAL"/>
    <property type="match status" value="1"/>
</dbReference>
<keyword evidence="2" id="KW-0809">Transit peptide</keyword>
<dbReference type="Proteomes" id="UP001168990">
    <property type="component" value="Unassembled WGS sequence"/>
</dbReference>
<evidence type="ECO:0000256" key="1">
    <source>
        <dbReference type="ARBA" id="ARBA00007692"/>
    </source>
</evidence>
<name>A0AA39FMT8_9HYME</name>
<sequence length="371" mass="43089">MTNNLTWRLINNIFQKNILLRRHIQLLGNNHFKHTNEGPETAVSALMKTLDVTNENAMKIVKQWAIFSLLSSTAIIHNDDLLREAGANKSTLRQNMFALGETTSNLRKKIEAIQSIDIDINSAIPLFQLTTDELKKFAFITECDRKELTQHKNRISYLSHRFNYDIYQLCEIFYRHKFMLNIPIVKLIKVTEFLTGEGGLLSKHIVNDLFIYRYSVSRIEERIKHAQKVGISTIKPWIVRCSLEDIDKVGAQISIRNKILGPEKTLVEFISEQLNCSTESVDALIKLDPSIESINIETLLKLLQFYRICGYTIEDIYRSPRALHCDPESVKTKYDMFMQHTSEKPMLFLLVSSNKIFYSKLEAWKKKNNKK</sequence>
<dbReference type="GO" id="GO:0006393">
    <property type="term" value="P:termination of mitochondrial transcription"/>
    <property type="evidence" value="ECO:0007669"/>
    <property type="project" value="TreeGrafter"/>
</dbReference>
<gene>
    <name evidence="3" type="ORF">PV328_005836</name>
</gene>
<comment type="similarity">
    <text evidence="1">Belongs to the mTERF family.</text>
</comment>
<proteinExistence type="inferred from homology"/>
<accession>A0AA39FMT8</accession>
<dbReference type="InterPro" id="IPR038538">
    <property type="entry name" value="MTERF_sf"/>
</dbReference>
<dbReference type="InterPro" id="IPR003690">
    <property type="entry name" value="MTERF"/>
</dbReference>
<protein>
    <submittedName>
        <fullName evidence="3">Uncharacterized protein</fullName>
    </submittedName>
</protein>
<reference evidence="3" key="1">
    <citation type="journal article" date="2023" name="bioRxiv">
        <title>Scaffold-level genome assemblies of two parasitoid biocontrol wasps reveal the parthenogenesis mechanism and an associated novel virus.</title>
        <authorList>
            <person name="Inwood S."/>
            <person name="Skelly J."/>
            <person name="Guhlin J."/>
            <person name="Harrop T."/>
            <person name="Goldson S."/>
            <person name="Dearden P."/>
        </authorList>
    </citation>
    <scope>NUCLEOTIDE SEQUENCE</scope>
    <source>
        <strain evidence="3">Irish</strain>
        <tissue evidence="3">Whole body</tissue>
    </source>
</reference>
<dbReference type="EMBL" id="JAQQBS010000002">
    <property type="protein sequence ID" value="KAK0172530.1"/>
    <property type="molecule type" value="Genomic_DNA"/>
</dbReference>
<reference evidence="3" key="2">
    <citation type="submission" date="2023-03" db="EMBL/GenBank/DDBJ databases">
        <authorList>
            <person name="Inwood S.N."/>
            <person name="Skelly J.G."/>
            <person name="Guhlin J."/>
            <person name="Harrop T.W.R."/>
            <person name="Goldson S.G."/>
            <person name="Dearden P.K."/>
        </authorList>
    </citation>
    <scope>NUCLEOTIDE SEQUENCE</scope>
    <source>
        <strain evidence="3">Irish</strain>
        <tissue evidence="3">Whole body</tissue>
    </source>
</reference>
<evidence type="ECO:0000313" key="3">
    <source>
        <dbReference type="EMBL" id="KAK0172530.1"/>
    </source>
</evidence>
<evidence type="ECO:0000313" key="4">
    <source>
        <dbReference type="Proteomes" id="UP001168990"/>
    </source>
</evidence>